<dbReference type="InterPro" id="IPR049883">
    <property type="entry name" value="NOTCH1_EGF-like"/>
</dbReference>
<dbReference type="PROSITE" id="PS50011">
    <property type="entry name" value="PROTEIN_KINASE_DOM"/>
    <property type="match status" value="1"/>
</dbReference>
<comment type="subcellular location">
    <subcellularLocation>
        <location evidence="1">Membrane</location>
        <topology evidence="1">Single-pass type I membrane protein</topology>
    </subcellularLocation>
</comment>
<dbReference type="PROSITE" id="PS50026">
    <property type="entry name" value="EGF_3"/>
    <property type="match status" value="1"/>
</dbReference>
<dbReference type="SUPFAM" id="SSF56112">
    <property type="entry name" value="Protein kinase-like (PK-like)"/>
    <property type="match status" value="1"/>
</dbReference>
<dbReference type="PROSITE" id="PS01187">
    <property type="entry name" value="EGF_CA"/>
    <property type="match status" value="1"/>
</dbReference>
<keyword evidence="9" id="KW-1015">Disulfide bond</keyword>
<dbReference type="CDD" id="cd14066">
    <property type="entry name" value="STKc_IRAK"/>
    <property type="match status" value="1"/>
</dbReference>
<dbReference type="PROSITE" id="PS00010">
    <property type="entry name" value="ASX_HYDROXYL"/>
    <property type="match status" value="1"/>
</dbReference>
<dbReference type="Pfam" id="PF07645">
    <property type="entry name" value="EGF_CA"/>
    <property type="match status" value="1"/>
</dbReference>
<keyword evidence="2" id="KW-0723">Serine/threonine-protein kinase</keyword>
<comment type="caution">
    <text evidence="13">Lacks conserved residue(s) required for the propagation of feature annotation.</text>
</comment>
<dbReference type="PROSITE" id="PS00108">
    <property type="entry name" value="PROTEIN_KINASE_ST"/>
    <property type="match status" value="1"/>
</dbReference>
<keyword evidence="7" id="KW-0418">Kinase</keyword>
<keyword evidence="15" id="KW-0812">Transmembrane</keyword>
<protein>
    <submittedName>
        <fullName evidence="19">Uncharacterized protein</fullName>
    </submittedName>
</protein>
<dbReference type="EMBL" id="JASCZI010152785">
    <property type="protein sequence ID" value="MED6176670.1"/>
    <property type="molecule type" value="Genomic_DNA"/>
</dbReference>
<dbReference type="InterPro" id="IPR001881">
    <property type="entry name" value="EGF-like_Ca-bd_dom"/>
</dbReference>
<dbReference type="PANTHER" id="PTHR27005:SF511">
    <property type="entry name" value="WALL-ASSOCIATED RECEPTOR KINASE 1-RELATED"/>
    <property type="match status" value="1"/>
</dbReference>
<organism evidence="19 20">
    <name type="scientific">Stylosanthes scabra</name>
    <dbReference type="NCBI Taxonomy" id="79078"/>
    <lineage>
        <taxon>Eukaryota</taxon>
        <taxon>Viridiplantae</taxon>
        <taxon>Streptophyta</taxon>
        <taxon>Embryophyta</taxon>
        <taxon>Tracheophyta</taxon>
        <taxon>Spermatophyta</taxon>
        <taxon>Magnoliopsida</taxon>
        <taxon>eudicotyledons</taxon>
        <taxon>Gunneridae</taxon>
        <taxon>Pentapetalae</taxon>
        <taxon>rosids</taxon>
        <taxon>fabids</taxon>
        <taxon>Fabales</taxon>
        <taxon>Fabaceae</taxon>
        <taxon>Papilionoideae</taxon>
        <taxon>50 kb inversion clade</taxon>
        <taxon>dalbergioids sensu lato</taxon>
        <taxon>Dalbergieae</taxon>
        <taxon>Pterocarpus clade</taxon>
        <taxon>Stylosanthes</taxon>
    </lineage>
</organism>
<evidence type="ECO:0000256" key="12">
    <source>
        <dbReference type="ARBA" id="ARBA00047951"/>
    </source>
</evidence>
<evidence type="ECO:0000259" key="18">
    <source>
        <dbReference type="PROSITE" id="PS50026"/>
    </source>
</evidence>
<dbReference type="PROSITE" id="PS00107">
    <property type="entry name" value="PROTEIN_KINASE_ATP"/>
    <property type="match status" value="1"/>
</dbReference>
<dbReference type="InterPro" id="IPR045274">
    <property type="entry name" value="WAK-like"/>
</dbReference>
<evidence type="ECO:0000256" key="11">
    <source>
        <dbReference type="ARBA" id="ARBA00047558"/>
    </source>
</evidence>
<dbReference type="InterPro" id="IPR000719">
    <property type="entry name" value="Prot_kinase_dom"/>
</dbReference>
<evidence type="ECO:0000256" key="14">
    <source>
        <dbReference type="PROSITE-ProRule" id="PRU10141"/>
    </source>
</evidence>
<sequence>MAVEHSLKLKLPLLLLIVIAAIDSYCAAAREVAAGIQVIPKKCKRRCGHVSIEYPFGTTKECSLDTEFLIDCTNNGPYLSNLLPYNDNPIQVLSLSVDAAELRVSLPVASDCYYTNSSSKKGHFFNNETDQFMFLGNYSISTSRNMFTTVGCQTLGLVVGRSYYSVEDDEIISTQAFPKACLSYCEKSEVIAKDGQCKGTGCCNTTVPEDSQGHGLSLMSYFFENSVLNNSQVIDYNPCGYAFLVENGAYKFETAHLNKLENTTFPVVLDWTVGGNQTCEGAKKNHSSYACKAQYSTCVDSKKRPGYLCKCPPGFQGNPYLHYGCKDVDECKEANKFCVEQATCKNLIGSYRCVCPEGYTGNGKIHTNGNETHGCTPLSEINIVNTKTPKQHNSQKTALLFVSVSIIALFLVIFNVYCGLKKRKLNKIKQQFFQQNGGLLLQQKIARQKGSIEIANIYSIEELKKATNNFDEGKILGRGGYGIVYKGVLQDNTTVAIKKSKISDQSQIEQFINEVIILSQINHINVVKLLGCCLETQVPLLVYEFIQGGTLDDHLHGQNQSLKLNWKTRLRIAAETAGALAYLHSATCPPIIHRDVKTTNILLDHNLKAKVADFGASKIVPLDQTQFTTLVQGTIGYLDPEYFHTSHLTEKSDVYSFGVVLAELLTGRKALRFDLPEDDRNLAMCFISSMNKGHLIQILDKQITNEAKSKQLMEFANIAKRCLRLKGEERPTMKEVATELEGLRIMENHRWESVRSSLEESENLLNASSSSSLFPAYYSEDGAYGRGIMSRLESISQISISLGGR</sequence>
<evidence type="ECO:0000256" key="15">
    <source>
        <dbReference type="SAM" id="Phobius"/>
    </source>
</evidence>
<evidence type="ECO:0000256" key="10">
    <source>
        <dbReference type="ARBA" id="ARBA00023180"/>
    </source>
</evidence>
<keyword evidence="3 13" id="KW-0245">EGF-like domain</keyword>
<keyword evidence="6 14" id="KW-0547">Nucleotide-binding</keyword>
<dbReference type="SMART" id="SM00220">
    <property type="entry name" value="S_TKc"/>
    <property type="match status" value="1"/>
</dbReference>
<comment type="catalytic activity">
    <reaction evidence="12">
        <text>L-threonyl-[protein] + ATP = O-phospho-L-threonyl-[protein] + ADP + H(+)</text>
        <dbReference type="Rhea" id="RHEA:46608"/>
        <dbReference type="Rhea" id="RHEA-COMP:11060"/>
        <dbReference type="Rhea" id="RHEA-COMP:11605"/>
        <dbReference type="ChEBI" id="CHEBI:15378"/>
        <dbReference type="ChEBI" id="CHEBI:30013"/>
        <dbReference type="ChEBI" id="CHEBI:30616"/>
        <dbReference type="ChEBI" id="CHEBI:61977"/>
        <dbReference type="ChEBI" id="CHEBI:456216"/>
    </reaction>
</comment>
<dbReference type="Gene3D" id="3.30.200.20">
    <property type="entry name" value="Phosphorylase Kinase, domain 1"/>
    <property type="match status" value="1"/>
</dbReference>
<accession>A0ABU6VSR9</accession>
<feature type="transmembrane region" description="Helical" evidence="15">
    <location>
        <begin position="398"/>
        <end position="420"/>
    </location>
</feature>
<dbReference type="Gene3D" id="2.10.25.10">
    <property type="entry name" value="Laminin"/>
    <property type="match status" value="2"/>
</dbReference>
<reference evidence="19 20" key="1">
    <citation type="journal article" date="2023" name="Plants (Basel)">
        <title>Bridging the Gap: Combining Genomics and Transcriptomics Approaches to Understand Stylosanthes scabra, an Orphan Legume from the Brazilian Caatinga.</title>
        <authorList>
            <person name="Ferreira-Neto J.R.C."/>
            <person name="da Silva M.D."/>
            <person name="Binneck E."/>
            <person name="de Melo N.F."/>
            <person name="da Silva R.H."/>
            <person name="de Melo A.L.T.M."/>
            <person name="Pandolfi V."/>
            <person name="Bustamante F.O."/>
            <person name="Brasileiro-Vidal A.C."/>
            <person name="Benko-Iseppon A.M."/>
        </authorList>
    </citation>
    <scope>NUCLEOTIDE SEQUENCE [LARGE SCALE GENOMIC DNA]</scope>
    <source>
        <tissue evidence="19">Leaves</tissue>
    </source>
</reference>
<evidence type="ECO:0000256" key="3">
    <source>
        <dbReference type="ARBA" id="ARBA00022536"/>
    </source>
</evidence>
<keyword evidence="5 16" id="KW-0732">Signal</keyword>
<evidence type="ECO:0000256" key="6">
    <source>
        <dbReference type="ARBA" id="ARBA00022741"/>
    </source>
</evidence>
<keyword evidence="15" id="KW-0472">Membrane</keyword>
<evidence type="ECO:0000313" key="19">
    <source>
        <dbReference type="EMBL" id="MED6176670.1"/>
    </source>
</evidence>
<evidence type="ECO:0000256" key="2">
    <source>
        <dbReference type="ARBA" id="ARBA00022527"/>
    </source>
</evidence>
<keyword evidence="8 14" id="KW-0067">ATP-binding</keyword>
<dbReference type="Proteomes" id="UP001341840">
    <property type="component" value="Unassembled WGS sequence"/>
</dbReference>
<dbReference type="Gene3D" id="1.10.510.10">
    <property type="entry name" value="Transferase(Phosphotransferase) domain 1"/>
    <property type="match status" value="1"/>
</dbReference>
<dbReference type="Pfam" id="PF13947">
    <property type="entry name" value="GUB_WAK_bind"/>
    <property type="match status" value="1"/>
</dbReference>
<evidence type="ECO:0000256" key="8">
    <source>
        <dbReference type="ARBA" id="ARBA00022840"/>
    </source>
</evidence>
<dbReference type="InterPro" id="IPR008271">
    <property type="entry name" value="Ser/Thr_kinase_AS"/>
</dbReference>
<evidence type="ECO:0000256" key="9">
    <source>
        <dbReference type="ARBA" id="ARBA00023157"/>
    </source>
</evidence>
<evidence type="ECO:0000256" key="4">
    <source>
        <dbReference type="ARBA" id="ARBA00022679"/>
    </source>
</evidence>
<proteinExistence type="predicted"/>
<keyword evidence="10" id="KW-0325">Glycoprotein</keyword>
<evidence type="ECO:0000256" key="5">
    <source>
        <dbReference type="ARBA" id="ARBA00022729"/>
    </source>
</evidence>
<feature type="chain" id="PRO_5045412406" evidence="16">
    <location>
        <begin position="29"/>
        <end position="805"/>
    </location>
</feature>
<keyword evidence="15" id="KW-1133">Transmembrane helix</keyword>
<evidence type="ECO:0000313" key="20">
    <source>
        <dbReference type="Proteomes" id="UP001341840"/>
    </source>
</evidence>
<dbReference type="InterPro" id="IPR011009">
    <property type="entry name" value="Kinase-like_dom_sf"/>
</dbReference>
<dbReference type="InterPro" id="IPR017441">
    <property type="entry name" value="Protein_kinase_ATP_BS"/>
</dbReference>
<dbReference type="InterPro" id="IPR025287">
    <property type="entry name" value="WAK_GUB"/>
</dbReference>
<dbReference type="InterPro" id="IPR000742">
    <property type="entry name" value="EGF"/>
</dbReference>
<dbReference type="Pfam" id="PF07714">
    <property type="entry name" value="PK_Tyr_Ser-Thr"/>
    <property type="match status" value="1"/>
</dbReference>
<feature type="domain" description="EGF-like" evidence="18">
    <location>
        <begin position="327"/>
        <end position="362"/>
    </location>
</feature>
<name>A0ABU6VSR9_9FABA</name>
<feature type="binding site" evidence="14">
    <location>
        <position position="499"/>
    </location>
    <ligand>
        <name>ATP</name>
        <dbReference type="ChEBI" id="CHEBI:30616"/>
    </ligand>
</feature>
<dbReference type="InterPro" id="IPR000152">
    <property type="entry name" value="EGF-type_Asp/Asn_hydroxyl_site"/>
</dbReference>
<evidence type="ECO:0000256" key="13">
    <source>
        <dbReference type="PROSITE-ProRule" id="PRU00076"/>
    </source>
</evidence>
<gene>
    <name evidence="19" type="ORF">PIB30_090480</name>
</gene>
<dbReference type="CDD" id="cd00054">
    <property type="entry name" value="EGF_CA"/>
    <property type="match status" value="1"/>
</dbReference>
<dbReference type="SMART" id="SM00181">
    <property type="entry name" value="EGF"/>
    <property type="match status" value="2"/>
</dbReference>
<keyword evidence="20" id="KW-1185">Reference proteome</keyword>
<comment type="catalytic activity">
    <reaction evidence="11">
        <text>L-seryl-[protein] + ATP = O-phospho-L-seryl-[protein] + ADP + H(+)</text>
        <dbReference type="Rhea" id="RHEA:17989"/>
        <dbReference type="Rhea" id="RHEA-COMP:9863"/>
        <dbReference type="Rhea" id="RHEA-COMP:11604"/>
        <dbReference type="ChEBI" id="CHEBI:15378"/>
        <dbReference type="ChEBI" id="CHEBI:29999"/>
        <dbReference type="ChEBI" id="CHEBI:30616"/>
        <dbReference type="ChEBI" id="CHEBI:83421"/>
        <dbReference type="ChEBI" id="CHEBI:456216"/>
    </reaction>
</comment>
<dbReference type="SUPFAM" id="SSF57196">
    <property type="entry name" value="EGF/Laminin"/>
    <property type="match status" value="1"/>
</dbReference>
<dbReference type="SMART" id="SM00179">
    <property type="entry name" value="EGF_CA"/>
    <property type="match status" value="2"/>
</dbReference>
<comment type="caution">
    <text evidence="19">The sequence shown here is derived from an EMBL/GenBank/DDBJ whole genome shotgun (WGS) entry which is preliminary data.</text>
</comment>
<dbReference type="InterPro" id="IPR001245">
    <property type="entry name" value="Ser-Thr/Tyr_kinase_cat_dom"/>
</dbReference>
<feature type="signal peptide" evidence="16">
    <location>
        <begin position="1"/>
        <end position="28"/>
    </location>
</feature>
<dbReference type="PANTHER" id="PTHR27005">
    <property type="entry name" value="WALL-ASSOCIATED RECEPTOR KINASE-LIKE 21"/>
    <property type="match status" value="1"/>
</dbReference>
<evidence type="ECO:0000256" key="1">
    <source>
        <dbReference type="ARBA" id="ARBA00004479"/>
    </source>
</evidence>
<evidence type="ECO:0000259" key="17">
    <source>
        <dbReference type="PROSITE" id="PS50011"/>
    </source>
</evidence>
<feature type="domain" description="Protein kinase" evidence="17">
    <location>
        <begin position="470"/>
        <end position="752"/>
    </location>
</feature>
<dbReference type="InterPro" id="IPR018097">
    <property type="entry name" value="EGF_Ca-bd_CS"/>
</dbReference>
<evidence type="ECO:0000256" key="7">
    <source>
        <dbReference type="ARBA" id="ARBA00022777"/>
    </source>
</evidence>
<evidence type="ECO:0000256" key="16">
    <source>
        <dbReference type="SAM" id="SignalP"/>
    </source>
</evidence>
<keyword evidence="4" id="KW-0808">Transferase</keyword>